<accession>A0A173X1B0</accession>
<evidence type="ECO:0000313" key="2">
    <source>
        <dbReference type="Proteomes" id="UP000095706"/>
    </source>
</evidence>
<dbReference type="Proteomes" id="UP000095706">
    <property type="component" value="Unassembled WGS sequence"/>
</dbReference>
<gene>
    <name evidence="1" type="ORF">ERS852406_00243</name>
</gene>
<organism evidence="1 2">
    <name type="scientific">Fusicatenibacter saccharivorans</name>
    <dbReference type="NCBI Taxonomy" id="1150298"/>
    <lineage>
        <taxon>Bacteria</taxon>
        <taxon>Bacillati</taxon>
        <taxon>Bacillota</taxon>
        <taxon>Clostridia</taxon>
        <taxon>Lachnospirales</taxon>
        <taxon>Lachnospiraceae</taxon>
        <taxon>Fusicatenibacter</taxon>
    </lineage>
</organism>
<evidence type="ECO:0000313" key="1">
    <source>
        <dbReference type="EMBL" id="CUN45649.1"/>
    </source>
</evidence>
<dbReference type="AlphaFoldDB" id="A0A173X1B0"/>
<reference evidence="1 2" key="1">
    <citation type="submission" date="2015-09" db="EMBL/GenBank/DDBJ databases">
        <authorList>
            <consortium name="Pathogen Informatics"/>
        </authorList>
    </citation>
    <scope>NUCLEOTIDE SEQUENCE [LARGE SCALE GENOMIC DNA]</scope>
    <source>
        <strain evidence="1 2">2789STDY5608849</strain>
    </source>
</reference>
<proteinExistence type="predicted"/>
<name>A0A173X1B0_9FIRM</name>
<protein>
    <submittedName>
        <fullName evidence="1">Uncharacterized protein</fullName>
    </submittedName>
</protein>
<sequence length="96" mass="10943">MDIIREDCIYARQSVDRKDSISIESQIDFCKYELKGGSCKVFKDKEDCSTQEDIFNYPQNDKSEAAENPLPHFSIMTINLVPPLTHTSNTPPPHIP</sequence>
<dbReference type="EMBL" id="CYYV01000001">
    <property type="protein sequence ID" value="CUN45649.1"/>
    <property type="molecule type" value="Genomic_DNA"/>
</dbReference>